<dbReference type="OMA" id="CALYANS"/>
<evidence type="ECO:0000256" key="2">
    <source>
        <dbReference type="ARBA" id="ARBA00022801"/>
    </source>
</evidence>
<dbReference type="InterPro" id="IPR029058">
    <property type="entry name" value="AB_hydrolase_fold"/>
</dbReference>
<comment type="similarity">
    <text evidence="1">Belongs to the peptidase S33 family.</text>
</comment>
<dbReference type="Pfam" id="PF08386">
    <property type="entry name" value="Abhydrolase_4"/>
    <property type="match status" value="1"/>
</dbReference>
<dbReference type="InterPro" id="IPR013595">
    <property type="entry name" value="Pept_S33_TAP-like_C"/>
</dbReference>
<evidence type="ECO:0000259" key="5">
    <source>
        <dbReference type="Pfam" id="PF08386"/>
    </source>
</evidence>
<evidence type="ECO:0000256" key="1">
    <source>
        <dbReference type="ARBA" id="ARBA00010088"/>
    </source>
</evidence>
<dbReference type="Proteomes" id="UP000006514">
    <property type="component" value="Unassembled WGS sequence"/>
</dbReference>
<sequence length="534" mass="56780">MISSFILVAAILAGSAHAFPLVSRQTTCTNDTTPTPQPSAGSDFDWFSIKSGDVLLWTDCFDTFKCARLNVPLDYTEPEGAKAQIALQMQPATDRTNYKGILLLNPGGPGGSGTQTLGQLGASLRQVVGPGYDLIGFDPRGVGATVPNAQCFGPEEFDAFMLREVLVTRPGDNSVALARRRDEVIAAKCVAALGDAARFMDTGSVATDMVSIATAMGQEKVNYWGISYGTVLGQYFAAMFPEKIGLMFIDGVADAVHWRDGEVTSAIQDADKVMDEFYDRCSKAGPSVCAIAESTPEATKDRVFKILDSLKEGVAVPEHGTGPVVITLDMFLSFARLQLYHPIESFPKLSAAFAALDSNDQTFLNTFLPDPQQTASTPAWLQLNEALHAVACSDFPDLSNETLAESTALVQGATNTSFWAGPIMARVRLQCVPWDAKIRPKNRFAGPLQLDAIPGGSKILVGSNTIDPVCPLEDARAVAGRYASAALLVQETSGHTITLQMGSCAAQAIGAFFQAGVLPAEGTTCQPDIVPFSA</sequence>
<evidence type="ECO:0000256" key="3">
    <source>
        <dbReference type="SAM" id="SignalP"/>
    </source>
</evidence>
<keyword evidence="7" id="KW-1185">Reference proteome</keyword>
<accession>J0WZ26</accession>
<feature type="signal peptide" evidence="3">
    <location>
        <begin position="1"/>
        <end position="18"/>
    </location>
</feature>
<protein>
    <submittedName>
        <fullName evidence="6">Alpha/beta-hydrolase</fullName>
    </submittedName>
</protein>
<dbReference type="PANTHER" id="PTHR43248:SF25">
    <property type="entry name" value="AB HYDROLASE-1 DOMAIN-CONTAINING PROTEIN-RELATED"/>
    <property type="match status" value="1"/>
</dbReference>
<feature type="chain" id="PRO_5003741386" evidence="3">
    <location>
        <begin position="19"/>
        <end position="534"/>
    </location>
</feature>
<keyword evidence="3" id="KW-0732">Signal</keyword>
<evidence type="ECO:0000313" key="7">
    <source>
        <dbReference type="Proteomes" id="UP000006514"/>
    </source>
</evidence>
<dbReference type="KEGG" id="adl:AURDEDRAFT_152092"/>
<dbReference type="EMBL" id="JH687770">
    <property type="protein sequence ID" value="EJD44552.1"/>
    <property type="molecule type" value="Genomic_DNA"/>
</dbReference>
<feature type="domain" description="Peptidase S33 tripeptidyl aminopeptidase-like C-terminal" evidence="5">
    <location>
        <begin position="420"/>
        <end position="525"/>
    </location>
</feature>
<gene>
    <name evidence="6" type="ORF">AURDEDRAFT_152092</name>
</gene>
<keyword evidence="2 6" id="KW-0378">Hydrolase</keyword>
<evidence type="ECO:0000259" key="4">
    <source>
        <dbReference type="Pfam" id="PF00561"/>
    </source>
</evidence>
<evidence type="ECO:0000313" key="6">
    <source>
        <dbReference type="EMBL" id="EJD44552.1"/>
    </source>
</evidence>
<dbReference type="AlphaFoldDB" id="J0WZ26"/>
<name>J0WZ26_AURST</name>
<dbReference type="GO" id="GO:0016787">
    <property type="term" value="F:hydrolase activity"/>
    <property type="evidence" value="ECO:0007669"/>
    <property type="project" value="UniProtKB-KW"/>
</dbReference>
<proteinExistence type="inferred from homology"/>
<feature type="domain" description="AB hydrolase-1" evidence="4">
    <location>
        <begin position="101"/>
        <end position="264"/>
    </location>
</feature>
<dbReference type="Gene3D" id="3.40.50.1820">
    <property type="entry name" value="alpha/beta hydrolase"/>
    <property type="match status" value="1"/>
</dbReference>
<dbReference type="InterPro" id="IPR051601">
    <property type="entry name" value="Serine_prot/Carboxylest_S33"/>
</dbReference>
<dbReference type="eggNOG" id="ENOG502RY03">
    <property type="taxonomic scope" value="Eukaryota"/>
</dbReference>
<dbReference type="SUPFAM" id="SSF53474">
    <property type="entry name" value="alpha/beta-Hydrolases"/>
    <property type="match status" value="1"/>
</dbReference>
<organism evidence="6 7">
    <name type="scientific">Auricularia subglabra (strain TFB-10046 / SS5)</name>
    <name type="common">White-rot fungus</name>
    <name type="synonym">Auricularia delicata (strain TFB10046)</name>
    <dbReference type="NCBI Taxonomy" id="717982"/>
    <lineage>
        <taxon>Eukaryota</taxon>
        <taxon>Fungi</taxon>
        <taxon>Dikarya</taxon>
        <taxon>Basidiomycota</taxon>
        <taxon>Agaricomycotina</taxon>
        <taxon>Agaricomycetes</taxon>
        <taxon>Auriculariales</taxon>
        <taxon>Auriculariaceae</taxon>
        <taxon>Auricularia</taxon>
    </lineage>
</organism>
<dbReference type="Pfam" id="PF00561">
    <property type="entry name" value="Abhydrolase_1"/>
    <property type="match status" value="1"/>
</dbReference>
<dbReference type="OrthoDB" id="425534at2759"/>
<dbReference type="PANTHER" id="PTHR43248">
    <property type="entry name" value="2-SUCCINYL-6-HYDROXY-2,4-CYCLOHEXADIENE-1-CARBOXYLATE SYNTHASE"/>
    <property type="match status" value="1"/>
</dbReference>
<reference evidence="7" key="1">
    <citation type="journal article" date="2012" name="Science">
        <title>The Paleozoic origin of enzymatic lignin decomposition reconstructed from 31 fungal genomes.</title>
        <authorList>
            <person name="Floudas D."/>
            <person name="Binder M."/>
            <person name="Riley R."/>
            <person name="Barry K."/>
            <person name="Blanchette R.A."/>
            <person name="Henrissat B."/>
            <person name="Martinez A.T."/>
            <person name="Otillar R."/>
            <person name="Spatafora J.W."/>
            <person name="Yadav J.S."/>
            <person name="Aerts A."/>
            <person name="Benoit I."/>
            <person name="Boyd A."/>
            <person name="Carlson A."/>
            <person name="Copeland A."/>
            <person name="Coutinho P.M."/>
            <person name="de Vries R.P."/>
            <person name="Ferreira P."/>
            <person name="Findley K."/>
            <person name="Foster B."/>
            <person name="Gaskell J."/>
            <person name="Glotzer D."/>
            <person name="Gorecki P."/>
            <person name="Heitman J."/>
            <person name="Hesse C."/>
            <person name="Hori C."/>
            <person name="Igarashi K."/>
            <person name="Jurgens J.A."/>
            <person name="Kallen N."/>
            <person name="Kersten P."/>
            <person name="Kohler A."/>
            <person name="Kuees U."/>
            <person name="Kumar T.K.A."/>
            <person name="Kuo A."/>
            <person name="LaButti K."/>
            <person name="Larrondo L.F."/>
            <person name="Lindquist E."/>
            <person name="Ling A."/>
            <person name="Lombard V."/>
            <person name="Lucas S."/>
            <person name="Lundell T."/>
            <person name="Martin R."/>
            <person name="McLaughlin D.J."/>
            <person name="Morgenstern I."/>
            <person name="Morin E."/>
            <person name="Murat C."/>
            <person name="Nagy L.G."/>
            <person name="Nolan M."/>
            <person name="Ohm R.A."/>
            <person name="Patyshakuliyeva A."/>
            <person name="Rokas A."/>
            <person name="Ruiz-Duenas F.J."/>
            <person name="Sabat G."/>
            <person name="Salamov A."/>
            <person name="Samejima M."/>
            <person name="Schmutz J."/>
            <person name="Slot J.C."/>
            <person name="St John F."/>
            <person name="Stenlid J."/>
            <person name="Sun H."/>
            <person name="Sun S."/>
            <person name="Syed K."/>
            <person name="Tsang A."/>
            <person name="Wiebenga A."/>
            <person name="Young D."/>
            <person name="Pisabarro A."/>
            <person name="Eastwood D.C."/>
            <person name="Martin F."/>
            <person name="Cullen D."/>
            <person name="Grigoriev I.V."/>
            <person name="Hibbett D.S."/>
        </authorList>
    </citation>
    <scope>NUCLEOTIDE SEQUENCE [LARGE SCALE GENOMIC DNA]</scope>
    <source>
        <strain evidence="7">TFB10046</strain>
    </source>
</reference>
<dbReference type="InterPro" id="IPR000073">
    <property type="entry name" value="AB_hydrolase_1"/>
</dbReference>
<dbReference type="InParanoid" id="J0WZ26"/>